<dbReference type="GO" id="GO:0008270">
    <property type="term" value="F:zinc ion binding"/>
    <property type="evidence" value="ECO:0007669"/>
    <property type="project" value="InterPro"/>
</dbReference>
<sequence length="944" mass="105349">MNFVDIQPHSFLDYAWTSPDPTASTSASRTPATSKKLHDSHSAKQQQQQQQRKATRKQNRCCDQCRKGKRACDAAILEDALLGNVGGGEGRPLGSLAGESPSVFHYSDVFGTLARCGNCEKTKKSCTFEWLRSQRVLQAKHQQEQEQQQQASPFAPPAKKRRTQRSAPDNQCDPQREQETIAPHVPTEIDGAVPPPEQGSQSIFASLQQGLTSWFKELLPGAYDYDAFLQWEDIIDNTDSSLSGGIAQDGEQSLVRRNPVTMNDPADKSLGKSKLDVSNTEPEKNEDSPGSSSTSALSRSTRKRRRRSTSSNDWSPFTASSNTSISNDRMATVNKVLLTEALLKIYRESFENHLSCWLTEKTCPVNNRDVESSSEEARPDWNYVYHRVFQLDRLPLVKGKALSSHEEKATSKALNLAIFAFASQWVNTNGGTDARFPFGIEECDQRWSTSSSYTPGSSSDGFDRVLQTAVWNQARIALAEVEGIESFRVALALIVFSLTQKPYDVESASGNTQDAFRSRSNTPSHLENEFGEIPESTPSHRDDALVDECQNMLSKLNLLIEGEGPPVYLEKGLRLLHSLRSRMAVAGTISLGKKSSMTSSKSQESSSRVGGTDRATIELLFWLAMMFDTLSAAMHRRPLVVSPEDSEFPFAKEEESGQQSYDEFLFSHRTSACVKWPCSHEMASVLLCSAAPIKVLLFRKVTRLQSLLSRGIQGKKIENGISAALEVYEHWQREYAPYFQGAFGKHDQLPLRLRAWSICLAGHWHLAALLLADLIEVIDDSGLGMASRRRSRQAGNFMAKFRETNCQSLSDMARCACPREGTPSPPFCHIDSMLEEEALLTEPWAVVLIRAFATAGVYLLESTTTGSEDMAPHEDNFRRAEDCISALWYLGRKSRMAQTAAKMLGEVLKQRRRWILEREKRLDSFVAQWADFDQLSAPLDVDCI</sequence>
<dbReference type="InterPro" id="IPR036864">
    <property type="entry name" value="Zn2-C6_fun-type_DNA-bd_sf"/>
</dbReference>
<evidence type="ECO:0000256" key="1">
    <source>
        <dbReference type="SAM" id="MobiDB-lite"/>
    </source>
</evidence>
<dbReference type="STRING" id="97972.A0A2V1DHC1"/>
<evidence type="ECO:0000313" key="3">
    <source>
        <dbReference type="Proteomes" id="UP000244855"/>
    </source>
</evidence>
<dbReference type="OrthoDB" id="5958943at2759"/>
<protein>
    <recommendedName>
        <fullName evidence="4">Zn(2)-C6 fungal-type domain-containing protein</fullName>
    </recommendedName>
</protein>
<dbReference type="Proteomes" id="UP000244855">
    <property type="component" value="Unassembled WGS sequence"/>
</dbReference>
<gene>
    <name evidence="2" type="ORF">DM02DRAFT_79987</name>
</gene>
<feature type="compositionally biased region" description="Polar residues" evidence="1">
    <location>
        <begin position="312"/>
        <end position="321"/>
    </location>
</feature>
<reference evidence="2 3" key="1">
    <citation type="journal article" date="2018" name="Sci. Rep.">
        <title>Comparative genomics provides insights into the lifestyle and reveals functional heterogeneity of dark septate endophytic fungi.</title>
        <authorList>
            <person name="Knapp D.G."/>
            <person name="Nemeth J.B."/>
            <person name="Barry K."/>
            <person name="Hainaut M."/>
            <person name="Henrissat B."/>
            <person name="Johnson J."/>
            <person name="Kuo A."/>
            <person name="Lim J.H.P."/>
            <person name="Lipzen A."/>
            <person name="Nolan M."/>
            <person name="Ohm R.A."/>
            <person name="Tamas L."/>
            <person name="Grigoriev I.V."/>
            <person name="Spatafora J.W."/>
            <person name="Nagy L.G."/>
            <person name="Kovacs G.M."/>
        </authorList>
    </citation>
    <scope>NUCLEOTIDE SEQUENCE [LARGE SCALE GENOMIC DNA]</scope>
    <source>
        <strain evidence="2 3">DSE2036</strain>
    </source>
</reference>
<feature type="compositionally biased region" description="Basic and acidic residues" evidence="1">
    <location>
        <begin position="265"/>
        <end position="287"/>
    </location>
</feature>
<feature type="compositionally biased region" description="Low complexity" evidence="1">
    <location>
        <begin position="17"/>
        <end position="34"/>
    </location>
</feature>
<evidence type="ECO:0008006" key="4">
    <source>
        <dbReference type="Google" id="ProtNLM"/>
    </source>
</evidence>
<name>A0A2V1DHC1_9PLEO</name>
<feature type="region of interest" description="Disordered" evidence="1">
    <location>
        <begin position="242"/>
        <end position="321"/>
    </location>
</feature>
<dbReference type="EMBL" id="KZ805434">
    <property type="protein sequence ID" value="PVH97510.1"/>
    <property type="molecule type" value="Genomic_DNA"/>
</dbReference>
<feature type="compositionally biased region" description="Polar residues" evidence="1">
    <location>
        <begin position="509"/>
        <end position="525"/>
    </location>
</feature>
<organism evidence="2 3">
    <name type="scientific">Periconia macrospinosa</name>
    <dbReference type="NCBI Taxonomy" id="97972"/>
    <lineage>
        <taxon>Eukaryota</taxon>
        <taxon>Fungi</taxon>
        <taxon>Dikarya</taxon>
        <taxon>Ascomycota</taxon>
        <taxon>Pezizomycotina</taxon>
        <taxon>Dothideomycetes</taxon>
        <taxon>Pleosporomycetidae</taxon>
        <taxon>Pleosporales</taxon>
        <taxon>Massarineae</taxon>
        <taxon>Periconiaceae</taxon>
        <taxon>Periconia</taxon>
    </lineage>
</organism>
<proteinExistence type="predicted"/>
<feature type="region of interest" description="Disordered" evidence="1">
    <location>
        <begin position="509"/>
        <end position="539"/>
    </location>
</feature>
<dbReference type="GO" id="GO:0000981">
    <property type="term" value="F:DNA-binding transcription factor activity, RNA polymerase II-specific"/>
    <property type="evidence" value="ECO:0007669"/>
    <property type="project" value="InterPro"/>
</dbReference>
<accession>A0A2V1DHC1</accession>
<dbReference type="Gene3D" id="4.10.240.10">
    <property type="entry name" value="Zn(2)-C6 fungal-type DNA-binding domain"/>
    <property type="match status" value="1"/>
</dbReference>
<keyword evidence="3" id="KW-1185">Reference proteome</keyword>
<dbReference type="AlphaFoldDB" id="A0A2V1DHC1"/>
<evidence type="ECO:0000313" key="2">
    <source>
        <dbReference type="EMBL" id="PVH97510.1"/>
    </source>
</evidence>
<feature type="region of interest" description="Disordered" evidence="1">
    <location>
        <begin position="139"/>
        <end position="200"/>
    </location>
</feature>
<feature type="region of interest" description="Disordered" evidence="1">
    <location>
        <begin position="15"/>
        <end position="59"/>
    </location>
</feature>